<dbReference type="PANTHER" id="PTHR24421">
    <property type="entry name" value="NITRATE/NITRITE SENSOR PROTEIN NARX-RELATED"/>
    <property type="match status" value="1"/>
</dbReference>
<evidence type="ECO:0000256" key="15">
    <source>
        <dbReference type="SAM" id="Phobius"/>
    </source>
</evidence>
<evidence type="ECO:0000256" key="8">
    <source>
        <dbReference type="ARBA" id="ARBA00022679"/>
    </source>
</evidence>
<keyword evidence="15" id="KW-1133">Transmembrane helix</keyword>
<evidence type="ECO:0000313" key="18">
    <source>
        <dbReference type="Proteomes" id="UP000612282"/>
    </source>
</evidence>
<evidence type="ECO:0000256" key="9">
    <source>
        <dbReference type="ARBA" id="ARBA00022777"/>
    </source>
</evidence>
<reference evidence="17 18" key="1">
    <citation type="submission" date="2021-01" db="EMBL/GenBank/DDBJ databases">
        <title>Whole genome shotgun sequence of Actinoplanes couchii NBRC 106145.</title>
        <authorList>
            <person name="Komaki H."/>
            <person name="Tamura T."/>
        </authorList>
    </citation>
    <scope>NUCLEOTIDE SEQUENCE [LARGE SCALE GENOMIC DNA]</scope>
    <source>
        <strain evidence="17 18">NBRC 106145</strain>
    </source>
</reference>
<protein>
    <recommendedName>
        <fullName evidence="5">Oxygen sensor histidine kinase NreB</fullName>
        <ecNumber evidence="4">2.7.13.3</ecNumber>
    </recommendedName>
    <alternativeName>
        <fullName evidence="14">Nitrogen regulation protein B</fullName>
    </alternativeName>
</protein>
<gene>
    <name evidence="17" type="ORF">Aco03nite_058410</name>
</gene>
<organism evidence="17 18">
    <name type="scientific">Actinoplanes couchii</name>
    <dbReference type="NCBI Taxonomy" id="403638"/>
    <lineage>
        <taxon>Bacteria</taxon>
        <taxon>Bacillati</taxon>
        <taxon>Actinomycetota</taxon>
        <taxon>Actinomycetes</taxon>
        <taxon>Micromonosporales</taxon>
        <taxon>Micromonosporaceae</taxon>
        <taxon>Actinoplanes</taxon>
    </lineage>
</organism>
<keyword evidence="9" id="KW-0418">Kinase</keyword>
<keyword evidence="6" id="KW-0479">Metal-binding</keyword>
<evidence type="ECO:0000256" key="4">
    <source>
        <dbReference type="ARBA" id="ARBA00012438"/>
    </source>
</evidence>
<dbReference type="InterPro" id="IPR003594">
    <property type="entry name" value="HATPase_dom"/>
</dbReference>
<feature type="transmembrane region" description="Helical" evidence="15">
    <location>
        <begin position="12"/>
        <end position="31"/>
    </location>
</feature>
<dbReference type="EMBL" id="BOMG01000073">
    <property type="protein sequence ID" value="GID57437.1"/>
    <property type="molecule type" value="Genomic_DNA"/>
</dbReference>
<dbReference type="EC" id="2.7.13.3" evidence="4"/>
<evidence type="ECO:0000256" key="14">
    <source>
        <dbReference type="ARBA" id="ARBA00030800"/>
    </source>
</evidence>
<evidence type="ECO:0000256" key="3">
    <source>
        <dbReference type="ARBA" id="ARBA00004496"/>
    </source>
</evidence>
<comment type="function">
    <text evidence="13">Member of the two-component regulatory system NreB/NreC involved in the control of dissimilatory nitrate/nitrite reduction in response to oxygen. NreB functions as a direct oxygen sensor histidine kinase which is autophosphorylated, in the absence of oxygen, probably at the conserved histidine residue, and transfers its phosphate group probably to a conserved aspartate residue of NreC. NreB/NreC activates the expression of the nitrate (narGHJI) and nitrite (nir) reductase operons, as well as the putative nitrate transporter gene narT.</text>
</comment>
<accession>A0ABQ3XG38</accession>
<keyword evidence="8" id="KW-0808">Transferase</keyword>
<keyword evidence="12" id="KW-0411">Iron-sulfur</keyword>
<proteinExistence type="predicted"/>
<dbReference type="InterPro" id="IPR004358">
    <property type="entry name" value="Sig_transdc_His_kin-like_C"/>
</dbReference>
<dbReference type="PRINTS" id="PR00344">
    <property type="entry name" value="BCTRLSENSOR"/>
</dbReference>
<evidence type="ECO:0000256" key="6">
    <source>
        <dbReference type="ARBA" id="ARBA00022485"/>
    </source>
</evidence>
<dbReference type="SMART" id="SM00387">
    <property type="entry name" value="HATPase_c"/>
    <property type="match status" value="1"/>
</dbReference>
<evidence type="ECO:0000256" key="1">
    <source>
        <dbReference type="ARBA" id="ARBA00000085"/>
    </source>
</evidence>
<dbReference type="InterPro" id="IPR036890">
    <property type="entry name" value="HATPase_C_sf"/>
</dbReference>
<evidence type="ECO:0000256" key="11">
    <source>
        <dbReference type="ARBA" id="ARBA00023012"/>
    </source>
</evidence>
<evidence type="ECO:0000256" key="13">
    <source>
        <dbReference type="ARBA" id="ARBA00024827"/>
    </source>
</evidence>
<keyword evidence="6" id="KW-0004">4Fe-4S</keyword>
<comment type="subcellular location">
    <subcellularLocation>
        <location evidence="3">Cytoplasm</location>
    </subcellularLocation>
</comment>
<comment type="caution">
    <text evidence="17">The sequence shown here is derived from an EMBL/GenBank/DDBJ whole genome shotgun (WGS) entry which is preliminary data.</text>
</comment>
<feature type="transmembrane region" description="Helical" evidence="15">
    <location>
        <begin position="125"/>
        <end position="147"/>
    </location>
</feature>
<name>A0ABQ3XG38_9ACTN</name>
<dbReference type="Gene3D" id="3.30.565.10">
    <property type="entry name" value="Histidine kinase-like ATPase, C-terminal domain"/>
    <property type="match status" value="1"/>
</dbReference>
<dbReference type="InterPro" id="IPR050482">
    <property type="entry name" value="Sensor_HK_TwoCompSys"/>
</dbReference>
<keyword evidence="15" id="KW-0472">Membrane</keyword>
<evidence type="ECO:0000256" key="2">
    <source>
        <dbReference type="ARBA" id="ARBA00001966"/>
    </source>
</evidence>
<dbReference type="Pfam" id="PF02518">
    <property type="entry name" value="HATPase_c"/>
    <property type="match status" value="1"/>
</dbReference>
<dbReference type="InterPro" id="IPR011712">
    <property type="entry name" value="Sig_transdc_His_kin_sub3_dim/P"/>
</dbReference>
<dbReference type="PANTHER" id="PTHR24421:SF62">
    <property type="entry name" value="SENSORY TRANSDUCTION HISTIDINE KINASE"/>
    <property type="match status" value="1"/>
</dbReference>
<keyword evidence="11" id="KW-0902">Two-component regulatory system</keyword>
<evidence type="ECO:0000256" key="10">
    <source>
        <dbReference type="ARBA" id="ARBA00023004"/>
    </source>
</evidence>
<keyword evidence="15" id="KW-0812">Transmembrane</keyword>
<keyword evidence="10" id="KW-0408">Iron</keyword>
<sequence>MTGPFWESTLRRWNAVCWILYGLFSVSVLLFGPPGPARSWSLVLLAAVAGCYAVVVRYPVHPYLYLSVLVLSLSGLSYLRGDYVALFIVTLPHFWVLTRSWRASIGFSAAGAIGTIVGSTLRAGLLSSTVISTLIVYAASVLIGMWARQVVEESHEWARQRERERMAREIHDTLAQGFASIVVLAEAARTGLDPGHPSSRQLRSIEATARDNLAEARELVGSARPATGSMTQTLRRILDRFAEDTGLTVLTELADVDGDQPARVAFLRCTQESLANIRRHAGATTVSVTLNRYDDEAELEITDDGVGFDIGTPAGFGLDGMRRRLAEMGGELVVTSSPGDGTRILARLPVTPS</sequence>
<evidence type="ECO:0000256" key="12">
    <source>
        <dbReference type="ARBA" id="ARBA00023014"/>
    </source>
</evidence>
<keyword evidence="7" id="KW-0963">Cytoplasm</keyword>
<dbReference type="CDD" id="cd16917">
    <property type="entry name" value="HATPase_UhpB-NarQ-NarX-like"/>
    <property type="match status" value="1"/>
</dbReference>
<evidence type="ECO:0000313" key="17">
    <source>
        <dbReference type="EMBL" id="GID57437.1"/>
    </source>
</evidence>
<evidence type="ECO:0000256" key="5">
    <source>
        <dbReference type="ARBA" id="ARBA00017322"/>
    </source>
</evidence>
<comment type="catalytic activity">
    <reaction evidence="1">
        <text>ATP + protein L-histidine = ADP + protein N-phospho-L-histidine.</text>
        <dbReference type="EC" id="2.7.13.3"/>
    </reaction>
</comment>
<dbReference type="Pfam" id="PF07730">
    <property type="entry name" value="HisKA_3"/>
    <property type="match status" value="1"/>
</dbReference>
<feature type="transmembrane region" description="Helical" evidence="15">
    <location>
        <begin position="37"/>
        <end position="56"/>
    </location>
</feature>
<dbReference type="Proteomes" id="UP000612282">
    <property type="component" value="Unassembled WGS sequence"/>
</dbReference>
<dbReference type="RefSeq" id="WP_203800222.1">
    <property type="nucleotide sequence ID" value="NZ_BAAAQE010000034.1"/>
</dbReference>
<evidence type="ECO:0000256" key="7">
    <source>
        <dbReference type="ARBA" id="ARBA00022490"/>
    </source>
</evidence>
<feature type="domain" description="Histidine kinase/HSP90-like ATPase" evidence="16">
    <location>
        <begin position="261"/>
        <end position="352"/>
    </location>
</feature>
<keyword evidence="18" id="KW-1185">Reference proteome</keyword>
<dbReference type="Gene3D" id="1.20.5.1930">
    <property type="match status" value="1"/>
</dbReference>
<feature type="transmembrane region" description="Helical" evidence="15">
    <location>
        <begin position="101"/>
        <end position="118"/>
    </location>
</feature>
<dbReference type="PIRSF" id="PIRSF037434">
    <property type="entry name" value="STHK_ChrS"/>
    <property type="match status" value="1"/>
</dbReference>
<comment type="cofactor">
    <cofactor evidence="2">
        <name>[4Fe-4S] cluster</name>
        <dbReference type="ChEBI" id="CHEBI:49883"/>
    </cofactor>
</comment>
<dbReference type="SUPFAM" id="SSF55874">
    <property type="entry name" value="ATPase domain of HSP90 chaperone/DNA topoisomerase II/histidine kinase"/>
    <property type="match status" value="1"/>
</dbReference>
<dbReference type="InterPro" id="IPR017205">
    <property type="entry name" value="Sig_transdc_His_kinase_ChrS"/>
</dbReference>
<evidence type="ECO:0000259" key="16">
    <source>
        <dbReference type="SMART" id="SM00387"/>
    </source>
</evidence>